<proteinExistence type="predicted"/>
<protein>
    <submittedName>
        <fullName evidence="1">CDP-Glycerol:Poly(Glycerophosphate) glycerophosphotransferase</fullName>
    </submittedName>
</protein>
<keyword evidence="2" id="KW-1185">Reference proteome</keyword>
<organism evidence="1 2">
    <name type="scientific">Dyadobacter psychrophilus</name>
    <dbReference type="NCBI Taxonomy" id="651661"/>
    <lineage>
        <taxon>Bacteria</taxon>
        <taxon>Pseudomonadati</taxon>
        <taxon>Bacteroidota</taxon>
        <taxon>Cytophagia</taxon>
        <taxon>Cytophagales</taxon>
        <taxon>Spirosomataceae</taxon>
        <taxon>Dyadobacter</taxon>
    </lineage>
</organism>
<name>A0A1T5HBL6_9BACT</name>
<dbReference type="STRING" id="651661.SAMN05660293_05256"/>
<dbReference type="GO" id="GO:0047355">
    <property type="term" value="F:CDP-glycerol glycerophosphotransferase activity"/>
    <property type="evidence" value="ECO:0007669"/>
    <property type="project" value="InterPro"/>
</dbReference>
<keyword evidence="1" id="KW-0808">Transferase</keyword>
<dbReference type="SUPFAM" id="SSF53756">
    <property type="entry name" value="UDP-Glycosyltransferase/glycogen phosphorylase"/>
    <property type="match status" value="1"/>
</dbReference>
<dbReference type="Proteomes" id="UP000190897">
    <property type="component" value="Unassembled WGS sequence"/>
</dbReference>
<gene>
    <name evidence="1" type="ORF">SAMN05660293_05256</name>
</gene>
<dbReference type="InterPro" id="IPR043148">
    <property type="entry name" value="TagF_C"/>
</dbReference>
<dbReference type="EMBL" id="FUZA01000010">
    <property type="protein sequence ID" value="SKC18105.1"/>
    <property type="molecule type" value="Genomic_DNA"/>
</dbReference>
<dbReference type="GO" id="GO:0016020">
    <property type="term" value="C:membrane"/>
    <property type="evidence" value="ECO:0007669"/>
    <property type="project" value="InterPro"/>
</dbReference>
<dbReference type="AlphaFoldDB" id="A0A1T5HBL6"/>
<dbReference type="Gene3D" id="3.40.50.12580">
    <property type="match status" value="1"/>
</dbReference>
<dbReference type="RefSeq" id="WP_170916728.1">
    <property type="nucleotide sequence ID" value="NZ_FUZA01000010.1"/>
</dbReference>
<evidence type="ECO:0000313" key="1">
    <source>
        <dbReference type="EMBL" id="SKC18105.1"/>
    </source>
</evidence>
<dbReference type="Pfam" id="PF04464">
    <property type="entry name" value="Glyphos_transf"/>
    <property type="match status" value="1"/>
</dbReference>
<dbReference type="InterPro" id="IPR007554">
    <property type="entry name" value="Glycerophosphate_synth"/>
</dbReference>
<evidence type="ECO:0000313" key="2">
    <source>
        <dbReference type="Proteomes" id="UP000190897"/>
    </source>
</evidence>
<reference evidence="2" key="1">
    <citation type="submission" date="2017-02" db="EMBL/GenBank/DDBJ databases">
        <authorList>
            <person name="Varghese N."/>
            <person name="Submissions S."/>
        </authorList>
    </citation>
    <scope>NUCLEOTIDE SEQUENCE [LARGE SCALE GENOMIC DNA]</scope>
    <source>
        <strain evidence="2">DSM 22270</strain>
    </source>
</reference>
<accession>A0A1T5HBL6</accession>
<sequence length="440" mass="51259">MNIIHSGLIRKLAQEYHVHLLSTMIRSAEIGQINGQFGLDLKLVNLNLPSEPAWLTCLRKVEKAFFAQHFDITTQKIKYQSQKEWFWMRKVLWLISQKNFNKWVLRLIRHSIIFLTSFSIKLKPLLSYHFHGLISSSPLDSRENRIVNFLRRRNIKTLAMVISWDNLTSKGVINADHDCTLVWNDFMKKEFLCFYSIFNITKPKVIATGIPRFDCYFQTRPENKHAEARARFNVPPENQVILVATSAFRHFPNQLDVITDLLRFAKREGNLHVIIRCHPADNVGAYNQLSDEKIVTIWHPKNLPTVDNERFYNWFPELDFLDSLSQMLRICDVCVHFASTMKLDAAACGKHLISIAYDGNAPLSDHQSVKRLYDYNHQIPLNALQVDEFVTSREQLYTALKVCLSKQKSENELAAIKSFTHFTEPKSVDFTFKTIVEWLN</sequence>